<dbReference type="InterPro" id="IPR025048">
    <property type="entry name" value="DUF3987"/>
</dbReference>
<evidence type="ECO:0000313" key="2">
    <source>
        <dbReference type="EMBL" id="MBN3543915.1"/>
    </source>
</evidence>
<dbReference type="RefSeq" id="WP_188404576.1">
    <property type="nucleotide sequence ID" value="NZ_BMCE01000008.1"/>
</dbReference>
<keyword evidence="3" id="KW-1185">Reference proteome</keyword>
<dbReference type="Pfam" id="PF13148">
    <property type="entry name" value="DUF3987"/>
    <property type="match status" value="1"/>
</dbReference>
<comment type="caution">
    <text evidence="2">The sequence shown here is derived from an EMBL/GenBank/DDBJ whole genome shotgun (WGS) entry which is preliminary data.</text>
</comment>
<organism evidence="2 3">
    <name type="scientific">Fictibacillus barbaricus</name>
    <dbReference type="NCBI Taxonomy" id="182136"/>
    <lineage>
        <taxon>Bacteria</taxon>
        <taxon>Bacillati</taxon>
        <taxon>Bacillota</taxon>
        <taxon>Bacilli</taxon>
        <taxon>Bacillales</taxon>
        <taxon>Fictibacillaceae</taxon>
        <taxon>Fictibacillus</taxon>
    </lineage>
</organism>
<dbReference type="Proteomes" id="UP001319060">
    <property type="component" value="Unassembled WGS sequence"/>
</dbReference>
<keyword evidence="1" id="KW-0175">Coiled coil</keyword>
<proteinExistence type="predicted"/>
<reference evidence="2 3" key="1">
    <citation type="submission" date="2021-01" db="EMBL/GenBank/DDBJ databases">
        <title>Genome Sequencing of Type Strains.</title>
        <authorList>
            <person name="Lemaire J.F."/>
            <person name="Inderbitzin P."/>
            <person name="Collins S.B."/>
            <person name="Wespe N."/>
            <person name="Knight-Connoni V."/>
        </authorList>
    </citation>
    <scope>NUCLEOTIDE SEQUENCE [LARGE SCALE GENOMIC DNA]</scope>
    <source>
        <strain evidence="2 3">DSM 14730</strain>
    </source>
</reference>
<sequence>MGIDTELMAEYEVAKEAKREELRTPVSAEWKTPIPFEEYELPPFPVDVFPPWLREYVEGVAESTQTPLDAPSMAAISILSTALAKKFYVLLTGEWSESLNTYTILALPPGNRKSSVFKAFQEPVTAYERGKREKLEEKVYEQNVKRKAKQKRVEQLEKEYAKDGNKAMLQEIVALNNEINQERLTYLPRYIVEDVTPEKLTDLMADNNEKMALLSAEGGGIFNIMAGRYADGKVNFEIFLKAFSGDYCAVDRIGREAKVLNNPALTIGLFIQPNVVQDVPVSFQERGLMPRFLFSFPRSLVGYRKITPQPIETEVKKRYEDRIKQLMQLQDLETIPLTLTDNATLEEIGLREELEEMFLEGGTLAEMKEWGSKLAGQIIRISGLLHIAEHVQTLPINKGDIPKRIKEKTYIKAKQLTRYFIEHAKAAYGCMGVDEGTRDVKYLLEVVKNQKKLTVAYRDIQLLTNKRFRKASKLRAAFYELETRGYVYERKIGKKTVYDVNPFLLETKEETYDTYKSI</sequence>
<feature type="coiled-coil region" evidence="1">
    <location>
        <begin position="139"/>
        <end position="185"/>
    </location>
</feature>
<protein>
    <submittedName>
        <fullName evidence="2">DUF3987 domain-containing protein</fullName>
    </submittedName>
</protein>
<evidence type="ECO:0000256" key="1">
    <source>
        <dbReference type="SAM" id="Coils"/>
    </source>
</evidence>
<gene>
    <name evidence="2" type="ORF">JYA64_01200</name>
</gene>
<name>A0ABS2Z828_9BACL</name>
<accession>A0ABS2Z828</accession>
<dbReference type="EMBL" id="JAFHKS010000037">
    <property type="protein sequence ID" value="MBN3543915.1"/>
    <property type="molecule type" value="Genomic_DNA"/>
</dbReference>
<evidence type="ECO:0000313" key="3">
    <source>
        <dbReference type="Proteomes" id="UP001319060"/>
    </source>
</evidence>